<gene>
    <name evidence="3" type="ORF">OJ996_08015</name>
</gene>
<evidence type="ECO:0000313" key="3">
    <source>
        <dbReference type="EMBL" id="MCW1913515.1"/>
    </source>
</evidence>
<feature type="chain" id="PRO_5045092416" description="PXPV repeat-containing protein" evidence="2">
    <location>
        <begin position="20"/>
        <end position="90"/>
    </location>
</feature>
<accession>A0ABT3G106</accession>
<sequence length="90" mass="9707">MKLSTLVPLGVIVALSAPACSHNAVGYQAAGYSPRDAYYRGHTDGSGDRYSGRPYNPHINTDRTLPSAHRNDYIWGYGDGFKNPGGYGSK</sequence>
<evidence type="ECO:0000256" key="2">
    <source>
        <dbReference type="SAM" id="SignalP"/>
    </source>
</evidence>
<feature type="region of interest" description="Disordered" evidence="1">
    <location>
        <begin position="41"/>
        <end position="63"/>
    </location>
</feature>
<reference evidence="3" key="1">
    <citation type="submission" date="2022-10" db="EMBL/GenBank/DDBJ databases">
        <title>Luteolibacter sp. GHJ8, whole genome shotgun sequencing project.</title>
        <authorList>
            <person name="Zhao G."/>
            <person name="Shen L."/>
        </authorList>
    </citation>
    <scope>NUCLEOTIDE SEQUENCE</scope>
    <source>
        <strain evidence="3">GHJ8</strain>
    </source>
</reference>
<evidence type="ECO:0008006" key="5">
    <source>
        <dbReference type="Google" id="ProtNLM"/>
    </source>
</evidence>
<evidence type="ECO:0000313" key="4">
    <source>
        <dbReference type="Proteomes" id="UP001165653"/>
    </source>
</evidence>
<keyword evidence="2" id="KW-0732">Signal</keyword>
<dbReference type="RefSeq" id="WP_264513016.1">
    <property type="nucleotide sequence ID" value="NZ_JAPDDR010000003.1"/>
</dbReference>
<organism evidence="3 4">
    <name type="scientific">Luteolibacter rhizosphaerae</name>
    <dbReference type="NCBI Taxonomy" id="2989719"/>
    <lineage>
        <taxon>Bacteria</taxon>
        <taxon>Pseudomonadati</taxon>
        <taxon>Verrucomicrobiota</taxon>
        <taxon>Verrucomicrobiia</taxon>
        <taxon>Verrucomicrobiales</taxon>
        <taxon>Verrucomicrobiaceae</taxon>
        <taxon>Luteolibacter</taxon>
    </lineage>
</organism>
<evidence type="ECO:0000256" key="1">
    <source>
        <dbReference type="SAM" id="MobiDB-lite"/>
    </source>
</evidence>
<proteinExistence type="predicted"/>
<keyword evidence="4" id="KW-1185">Reference proteome</keyword>
<dbReference type="Proteomes" id="UP001165653">
    <property type="component" value="Unassembled WGS sequence"/>
</dbReference>
<dbReference type="EMBL" id="JAPDDR010000003">
    <property type="protein sequence ID" value="MCW1913515.1"/>
    <property type="molecule type" value="Genomic_DNA"/>
</dbReference>
<feature type="compositionally biased region" description="Basic and acidic residues" evidence="1">
    <location>
        <begin position="41"/>
        <end position="51"/>
    </location>
</feature>
<feature type="signal peptide" evidence="2">
    <location>
        <begin position="1"/>
        <end position="19"/>
    </location>
</feature>
<comment type="caution">
    <text evidence="3">The sequence shown here is derived from an EMBL/GenBank/DDBJ whole genome shotgun (WGS) entry which is preliminary data.</text>
</comment>
<name>A0ABT3G106_9BACT</name>
<protein>
    <recommendedName>
        <fullName evidence="5">PXPV repeat-containing protein</fullName>
    </recommendedName>
</protein>